<protein>
    <recommendedName>
        <fullName evidence="8">EamA domain-containing protein</fullName>
    </recommendedName>
</protein>
<dbReference type="PANTHER" id="PTHR42920">
    <property type="entry name" value="OS03G0707200 PROTEIN-RELATED"/>
    <property type="match status" value="1"/>
</dbReference>
<keyword evidence="6 7" id="KW-0472">Membrane</keyword>
<feature type="transmembrane region" description="Helical" evidence="7">
    <location>
        <begin position="248"/>
        <end position="268"/>
    </location>
</feature>
<feature type="transmembrane region" description="Helical" evidence="7">
    <location>
        <begin position="158"/>
        <end position="176"/>
    </location>
</feature>
<dbReference type="STRING" id="1385512.N784_08655"/>
<evidence type="ECO:0000256" key="2">
    <source>
        <dbReference type="ARBA" id="ARBA00007362"/>
    </source>
</evidence>
<comment type="caution">
    <text evidence="9">The sequence shown here is derived from an EMBL/GenBank/DDBJ whole genome shotgun (WGS) entry which is preliminary data.</text>
</comment>
<evidence type="ECO:0000256" key="3">
    <source>
        <dbReference type="ARBA" id="ARBA00022475"/>
    </source>
</evidence>
<dbReference type="Pfam" id="PF00892">
    <property type="entry name" value="EamA"/>
    <property type="match status" value="2"/>
</dbReference>
<dbReference type="PANTHER" id="PTHR42920:SF5">
    <property type="entry name" value="EAMA DOMAIN-CONTAINING PROTEIN"/>
    <property type="match status" value="1"/>
</dbReference>
<dbReference type="RefSeq" id="WP_052127301.1">
    <property type="nucleotide sequence ID" value="NZ_AVPG01000021.1"/>
</dbReference>
<dbReference type="GO" id="GO:0005886">
    <property type="term" value="C:plasma membrane"/>
    <property type="evidence" value="ECO:0007669"/>
    <property type="project" value="UniProtKB-SubCell"/>
</dbReference>
<dbReference type="InterPro" id="IPR000620">
    <property type="entry name" value="EamA_dom"/>
</dbReference>
<feature type="transmembrane region" description="Helical" evidence="7">
    <location>
        <begin position="188"/>
        <end position="208"/>
    </location>
</feature>
<organism evidence="9 10">
    <name type="scientific">Pontibacillus litoralis JSM 072002</name>
    <dbReference type="NCBI Taxonomy" id="1385512"/>
    <lineage>
        <taxon>Bacteria</taxon>
        <taxon>Bacillati</taxon>
        <taxon>Bacillota</taxon>
        <taxon>Bacilli</taxon>
        <taxon>Bacillales</taxon>
        <taxon>Bacillaceae</taxon>
        <taxon>Pontibacillus</taxon>
    </lineage>
</organism>
<dbReference type="AlphaFoldDB" id="A0A0A5G0L3"/>
<dbReference type="EMBL" id="AVPG01000021">
    <property type="protein sequence ID" value="KGX85569.1"/>
    <property type="molecule type" value="Genomic_DNA"/>
</dbReference>
<evidence type="ECO:0000256" key="1">
    <source>
        <dbReference type="ARBA" id="ARBA00004651"/>
    </source>
</evidence>
<feature type="transmembrane region" description="Helical" evidence="7">
    <location>
        <begin position="274"/>
        <end position="292"/>
    </location>
</feature>
<dbReference type="eggNOG" id="COG0697">
    <property type="taxonomic scope" value="Bacteria"/>
</dbReference>
<comment type="similarity">
    <text evidence="2">Belongs to the EamA transporter family.</text>
</comment>
<name>A0A0A5G0L3_9BACI</name>
<evidence type="ECO:0000259" key="8">
    <source>
        <dbReference type="Pfam" id="PF00892"/>
    </source>
</evidence>
<accession>A0A0A5G0L3</accession>
<keyword evidence="3" id="KW-1003">Cell membrane</keyword>
<feature type="domain" description="EamA" evidence="8">
    <location>
        <begin position="9"/>
        <end position="140"/>
    </location>
</feature>
<evidence type="ECO:0000256" key="4">
    <source>
        <dbReference type="ARBA" id="ARBA00022692"/>
    </source>
</evidence>
<gene>
    <name evidence="9" type="ORF">N784_08655</name>
</gene>
<feature type="transmembrane region" description="Helical" evidence="7">
    <location>
        <begin position="12"/>
        <end position="33"/>
    </location>
</feature>
<keyword evidence="10" id="KW-1185">Reference proteome</keyword>
<dbReference type="OrthoDB" id="3180815at2"/>
<reference evidence="9 10" key="1">
    <citation type="submission" date="2013-08" db="EMBL/GenBank/DDBJ databases">
        <authorList>
            <person name="Huang J."/>
            <person name="Wang G."/>
        </authorList>
    </citation>
    <scope>NUCLEOTIDE SEQUENCE [LARGE SCALE GENOMIC DNA]</scope>
    <source>
        <strain evidence="9 10">JSM 072002</strain>
    </source>
</reference>
<dbReference type="SUPFAM" id="SSF103481">
    <property type="entry name" value="Multidrug resistance efflux transporter EmrE"/>
    <property type="match status" value="1"/>
</dbReference>
<dbReference type="InterPro" id="IPR051258">
    <property type="entry name" value="Diverse_Substrate_Transporter"/>
</dbReference>
<feature type="transmembrane region" description="Helical" evidence="7">
    <location>
        <begin position="126"/>
        <end position="146"/>
    </location>
</feature>
<feature type="transmembrane region" description="Helical" evidence="7">
    <location>
        <begin position="39"/>
        <end position="60"/>
    </location>
</feature>
<evidence type="ECO:0000313" key="10">
    <source>
        <dbReference type="Proteomes" id="UP000030401"/>
    </source>
</evidence>
<feature type="transmembrane region" description="Helical" evidence="7">
    <location>
        <begin position="220"/>
        <end position="241"/>
    </location>
</feature>
<dbReference type="Proteomes" id="UP000030401">
    <property type="component" value="Unassembled WGS sequence"/>
</dbReference>
<sequence length="305" mass="33362">METDRKKLKYIFAVLIGSCSYGLLSTIVKLAYAEGISPAVATVGQFFVGWVILFVLLLLAKQVNRISIKEKVTLMVAGVPTGLVGVFYYQSLVTIDASIAIILLFQFVWIGIVLDSVIHKRLPERVTVFSIAILFLGTALGSGGSWEQLMTSLDWRGFIFGILAAICFSLFIMSNAKVSTQLSPVQRSFYMVSGSLVTVVLIFIPQLVSIELNSFVALGWKGILLGFFGVFIPPFLFAYGMPNIGSTLGSILGSAELPVAVLSSMLVLQESVSWLQWIGVLLILVAIVIPNVKRRHSKKVQYKEA</sequence>
<keyword evidence="4 7" id="KW-0812">Transmembrane</keyword>
<evidence type="ECO:0000256" key="6">
    <source>
        <dbReference type="ARBA" id="ARBA00023136"/>
    </source>
</evidence>
<proteinExistence type="inferred from homology"/>
<keyword evidence="5 7" id="KW-1133">Transmembrane helix</keyword>
<comment type="subcellular location">
    <subcellularLocation>
        <location evidence="1">Cell membrane</location>
        <topology evidence="1">Multi-pass membrane protein</topology>
    </subcellularLocation>
</comment>
<evidence type="ECO:0000313" key="9">
    <source>
        <dbReference type="EMBL" id="KGX85569.1"/>
    </source>
</evidence>
<feature type="domain" description="EamA" evidence="8">
    <location>
        <begin position="156"/>
        <end position="289"/>
    </location>
</feature>
<evidence type="ECO:0000256" key="5">
    <source>
        <dbReference type="ARBA" id="ARBA00022989"/>
    </source>
</evidence>
<feature type="transmembrane region" description="Helical" evidence="7">
    <location>
        <begin position="72"/>
        <end position="89"/>
    </location>
</feature>
<feature type="transmembrane region" description="Helical" evidence="7">
    <location>
        <begin position="95"/>
        <end position="114"/>
    </location>
</feature>
<dbReference type="InterPro" id="IPR037185">
    <property type="entry name" value="EmrE-like"/>
</dbReference>
<evidence type="ECO:0000256" key="7">
    <source>
        <dbReference type="SAM" id="Phobius"/>
    </source>
</evidence>